<evidence type="ECO:0000259" key="3">
    <source>
        <dbReference type="PROSITE" id="PS50883"/>
    </source>
</evidence>
<dbReference type="InterPro" id="IPR035919">
    <property type="entry name" value="EAL_sf"/>
</dbReference>
<evidence type="ECO:0000313" key="6">
    <source>
        <dbReference type="Proteomes" id="UP001215231"/>
    </source>
</evidence>
<dbReference type="SMART" id="SM00267">
    <property type="entry name" value="GGDEF"/>
    <property type="match status" value="1"/>
</dbReference>
<evidence type="ECO:0000259" key="4">
    <source>
        <dbReference type="PROSITE" id="PS50887"/>
    </source>
</evidence>
<dbReference type="RefSeq" id="WP_274049807.1">
    <property type="nucleotide sequence ID" value="NZ_CP059693.1"/>
</dbReference>
<gene>
    <name evidence="5" type="ORF">H3N35_15970</name>
</gene>
<dbReference type="CDD" id="cd00130">
    <property type="entry name" value="PAS"/>
    <property type="match status" value="2"/>
</dbReference>
<evidence type="ECO:0000259" key="2">
    <source>
        <dbReference type="PROSITE" id="PS50113"/>
    </source>
</evidence>
<dbReference type="PROSITE" id="PS50112">
    <property type="entry name" value="PAS"/>
    <property type="match status" value="2"/>
</dbReference>
<dbReference type="InterPro" id="IPR001633">
    <property type="entry name" value="EAL_dom"/>
</dbReference>
<feature type="domain" description="GGDEF" evidence="4">
    <location>
        <begin position="296"/>
        <end position="429"/>
    </location>
</feature>
<dbReference type="InterPro" id="IPR035965">
    <property type="entry name" value="PAS-like_dom_sf"/>
</dbReference>
<evidence type="ECO:0000313" key="5">
    <source>
        <dbReference type="EMBL" id="WDE09813.1"/>
    </source>
</evidence>
<reference evidence="5 6" key="1">
    <citation type="journal article" date="2022" name="Mar. Drugs">
        <title>Bioassay-Guided Fractionation Leads to the Detection of Cholic Acid Generated by the Rare Thalassomonas sp.</title>
        <authorList>
            <person name="Pheiffer F."/>
            <person name="Schneider Y.K."/>
            <person name="Hansen E.H."/>
            <person name="Andersen J.H."/>
            <person name="Isaksson J."/>
            <person name="Busche T."/>
            <person name="R C."/>
            <person name="Kalinowski J."/>
            <person name="Zyl L.V."/>
            <person name="Trindade M."/>
        </authorList>
    </citation>
    <scope>NUCLEOTIDE SEQUENCE [LARGE SCALE GENOMIC DNA]</scope>
    <source>
        <strain evidence="5 6">A5K-61T</strain>
    </source>
</reference>
<feature type="domain" description="PAS" evidence="1">
    <location>
        <begin position="140"/>
        <end position="216"/>
    </location>
</feature>
<sequence length="691" mass="77754">MVATNNRLNVSLSLSKHEQLYRQMFEKNQAIKLIIDPGEGRILEANEAALSFYGYDKETFIGMLITDLNTLTEQEVKQEMLLAKKEVRVFHNFRHRLASGDIRDVEVYSGPITVEDKTFLYSIILDVTRRKKAEQALLETEQRQRDLLNNTSSVIYTKDLSGHYLSINRAYELCFDVSENEIQGKTDFDLFPADIARQFRRNDLKAINLNRSVESEESVLKENERHVFLSVKFPLKNARGEIYAVCGISTDITQRKLAEEKIQHQAHYDTLTRLPNRFLALERLTHTLNEAQRSGHQVAVLFIDLDDFKKINDSLGHEVGDKVLVEAAGRLQGVIRQVDIVGRLGGDEFIILLGGLSGGVDAKPIVEKVLQQFHRAFYIDGRELILTATAGIAVYPEDGRDSSILLRNADMAMYQAKGLGRNTYSYFNEEMNRDVSRRLELEQEIRGALQRKEFEVVYQVQVNVSSGQITGAEALLRWFNPKLGQVSPVEFIPIAEQTGLIVGIGEFVLTQALSVLANWQQQHECALKMSVNLSPRQFRDTQLVDNIHQALIQAGVAANCLELEITEGVLMSGHSYIKKALSALSGLGIHLSMDDFGTGYSSLNYLRHYPFDVLKIDRSFVQGITTESTDRELVNAAIAMAHSLNLTVVAEGVETPAQLQLLKSLNCDFAQGYLLGKPCRSTRLLALELMP</sequence>
<dbReference type="InterPro" id="IPR000014">
    <property type="entry name" value="PAS"/>
</dbReference>
<evidence type="ECO:0000259" key="1">
    <source>
        <dbReference type="PROSITE" id="PS50112"/>
    </source>
</evidence>
<dbReference type="PANTHER" id="PTHR44757:SF2">
    <property type="entry name" value="BIOFILM ARCHITECTURE MAINTENANCE PROTEIN MBAA"/>
    <property type="match status" value="1"/>
</dbReference>
<dbReference type="NCBIfam" id="TIGR00254">
    <property type="entry name" value="GGDEF"/>
    <property type="match status" value="1"/>
</dbReference>
<dbReference type="PROSITE" id="PS50113">
    <property type="entry name" value="PAC"/>
    <property type="match status" value="1"/>
</dbReference>
<proteinExistence type="predicted"/>
<keyword evidence="6" id="KW-1185">Reference proteome</keyword>
<protein>
    <submittedName>
        <fullName evidence="5">EAL domain-containing protein</fullName>
    </submittedName>
</protein>
<dbReference type="Pfam" id="PF13426">
    <property type="entry name" value="PAS_9"/>
    <property type="match status" value="1"/>
</dbReference>
<dbReference type="SUPFAM" id="SSF55073">
    <property type="entry name" value="Nucleotide cyclase"/>
    <property type="match status" value="1"/>
</dbReference>
<dbReference type="SUPFAM" id="SSF141868">
    <property type="entry name" value="EAL domain-like"/>
    <property type="match status" value="1"/>
</dbReference>
<dbReference type="PROSITE" id="PS50883">
    <property type="entry name" value="EAL"/>
    <property type="match status" value="1"/>
</dbReference>
<name>A0ABY7V851_9GAMM</name>
<dbReference type="InterPro" id="IPR052155">
    <property type="entry name" value="Biofilm_reg_signaling"/>
</dbReference>
<dbReference type="Pfam" id="PF08448">
    <property type="entry name" value="PAS_4"/>
    <property type="match status" value="1"/>
</dbReference>
<dbReference type="CDD" id="cd01949">
    <property type="entry name" value="GGDEF"/>
    <property type="match status" value="1"/>
</dbReference>
<dbReference type="InterPro" id="IPR013656">
    <property type="entry name" value="PAS_4"/>
</dbReference>
<feature type="domain" description="EAL" evidence="3">
    <location>
        <begin position="438"/>
        <end position="691"/>
    </location>
</feature>
<dbReference type="Proteomes" id="UP001215231">
    <property type="component" value="Chromosome"/>
</dbReference>
<dbReference type="Gene3D" id="3.30.70.270">
    <property type="match status" value="1"/>
</dbReference>
<dbReference type="Gene3D" id="3.30.450.20">
    <property type="entry name" value="PAS domain"/>
    <property type="match status" value="2"/>
</dbReference>
<organism evidence="5 6">
    <name type="scientific">Thalassomonas haliotis</name>
    <dbReference type="NCBI Taxonomy" id="485448"/>
    <lineage>
        <taxon>Bacteria</taxon>
        <taxon>Pseudomonadati</taxon>
        <taxon>Pseudomonadota</taxon>
        <taxon>Gammaproteobacteria</taxon>
        <taxon>Alteromonadales</taxon>
        <taxon>Colwelliaceae</taxon>
        <taxon>Thalassomonas</taxon>
    </lineage>
</organism>
<dbReference type="PROSITE" id="PS50887">
    <property type="entry name" value="GGDEF"/>
    <property type="match status" value="1"/>
</dbReference>
<dbReference type="InterPro" id="IPR043128">
    <property type="entry name" value="Rev_trsase/Diguanyl_cyclase"/>
</dbReference>
<dbReference type="InterPro" id="IPR000700">
    <property type="entry name" value="PAS-assoc_C"/>
</dbReference>
<dbReference type="Pfam" id="PF00990">
    <property type="entry name" value="GGDEF"/>
    <property type="match status" value="1"/>
</dbReference>
<feature type="domain" description="PAC" evidence="2">
    <location>
        <begin position="213"/>
        <end position="264"/>
    </location>
</feature>
<dbReference type="NCBIfam" id="TIGR00229">
    <property type="entry name" value="sensory_box"/>
    <property type="match status" value="2"/>
</dbReference>
<dbReference type="Pfam" id="PF00563">
    <property type="entry name" value="EAL"/>
    <property type="match status" value="1"/>
</dbReference>
<dbReference type="SMART" id="SM00091">
    <property type="entry name" value="PAS"/>
    <property type="match status" value="2"/>
</dbReference>
<dbReference type="EMBL" id="CP059693">
    <property type="protein sequence ID" value="WDE09813.1"/>
    <property type="molecule type" value="Genomic_DNA"/>
</dbReference>
<dbReference type="InterPro" id="IPR000160">
    <property type="entry name" value="GGDEF_dom"/>
</dbReference>
<dbReference type="Gene3D" id="3.20.20.450">
    <property type="entry name" value="EAL domain"/>
    <property type="match status" value="1"/>
</dbReference>
<dbReference type="InterPro" id="IPR029787">
    <property type="entry name" value="Nucleotide_cyclase"/>
</dbReference>
<accession>A0ABY7V851</accession>
<dbReference type="SMART" id="SM00052">
    <property type="entry name" value="EAL"/>
    <property type="match status" value="1"/>
</dbReference>
<feature type="domain" description="PAS" evidence="1">
    <location>
        <begin position="17"/>
        <end position="62"/>
    </location>
</feature>
<dbReference type="CDD" id="cd01948">
    <property type="entry name" value="EAL"/>
    <property type="match status" value="1"/>
</dbReference>
<dbReference type="PANTHER" id="PTHR44757">
    <property type="entry name" value="DIGUANYLATE CYCLASE DGCP"/>
    <property type="match status" value="1"/>
</dbReference>
<dbReference type="SUPFAM" id="SSF55785">
    <property type="entry name" value="PYP-like sensor domain (PAS domain)"/>
    <property type="match status" value="2"/>
</dbReference>